<reference evidence="1" key="1">
    <citation type="journal article" date="2014" name="Virology">
        <title>Metagenomic analysis of viromes of dromedary camel fecal samples reveals large number and high diversity of circoviruses and picobirnaviruses.</title>
        <authorList>
            <person name="Woo P.C.Y."/>
            <person name="Lau S.K.P."/>
            <person name="Teng J.L.L."/>
            <person name="Tsang A.K.L."/>
            <person name="Joseph M."/>
            <person name="Wong E.Y.M."/>
            <person name="Tang Y."/>
            <person name="Sivakumar S."/>
            <person name="Bai R."/>
            <person name="Wernery R."/>
            <person name="Wernery U."/>
            <person name="Yuen K.-Y."/>
        </authorList>
    </citation>
    <scope>NUCLEOTIDE SEQUENCE</scope>
    <source>
        <strain evidence="1">C1101</strain>
    </source>
</reference>
<sequence>MVLNIIPTIGASKDSFSALNRMVTMQWTYLRSAISGARSYEPSDIGIYYTAMANVNAYIKYLERAYGTMQWVSARNRYLPESIITAMGFDYKDLRRNLNQFRYHINMMKMSAASLVIPKDLPIFDRQAMLFEHIYAESDSPLAQQYLMRPLGFYKFGYDDTDGRPQLEFEELSFTRTVTSFTRDGSYLLSDEGTLLTVDEAVRFGEDLIKALVTDEWVNTISGDMLKAYGSNVVTYTMTPEDYVTPLTLDLAFLQQISNSRPLNPCTDWGVKFNGLNITEEFISAEEGSYLKCDPTFTYIGQVEDNAVFPGNAAVYARTKPVIRLTTESVSPLNLVYVTRLTNGYTLADVDGSWISPHFGSEILVSIDFVAQPVTEGRDLVFHRYPTDDANFA</sequence>
<dbReference type="Pfam" id="PF20816">
    <property type="entry name" value="PBV_CP"/>
    <property type="match status" value="1"/>
</dbReference>
<dbReference type="InterPro" id="IPR048835">
    <property type="entry name" value="CP_picobirnavirus"/>
</dbReference>
<dbReference type="EMBL" id="KM573777">
    <property type="protein sequence ID" value="AIY31263.1"/>
    <property type="molecule type" value="Genomic_RNA"/>
</dbReference>
<accession>A0A0A1ELB0</accession>
<name>A0A0A1ELB0_9VIRU</name>
<evidence type="ECO:0000313" key="1">
    <source>
        <dbReference type="EMBL" id="AIY31263.1"/>
    </source>
</evidence>
<dbReference type="Gene3D" id="1.20.140.120">
    <property type="match status" value="2"/>
</dbReference>
<protein>
    <submittedName>
        <fullName evidence="1">Capsid protein</fullName>
    </submittedName>
</protein>
<dbReference type="InterPro" id="IPR049178">
    <property type="entry name" value="CP_picobirnavirus_sf"/>
</dbReference>
<proteinExistence type="predicted"/>
<organism evidence="1">
    <name type="scientific">Dromedary picobirnavirus</name>
    <dbReference type="NCBI Taxonomy" id="1574421"/>
    <lineage>
        <taxon>Viruses</taxon>
        <taxon>Riboviria</taxon>
        <taxon>Orthornavirae</taxon>
        <taxon>Pisuviricota</taxon>
        <taxon>Duplopiviricetes</taxon>
        <taxon>Durnavirales</taxon>
        <taxon>Picobirnaviridae</taxon>
        <taxon>Orthopicobirnavirus</taxon>
    </lineage>
</organism>